<name>A0A4Y1ZPC4_ARAVE</name>
<dbReference type="AlphaFoldDB" id="A0A4Y1ZPC4"/>
<proteinExistence type="predicted"/>
<gene>
    <name evidence="2" type="ORF">AVEN_260830_1</name>
</gene>
<accession>A0A4Y1ZPC4</accession>
<keyword evidence="3" id="KW-1185">Reference proteome</keyword>
<sequence length="76" mass="8497">MQRLKQSSQKKIRRTPSHPPVLATITVAAPVGWAWNRRQGRQNTGSLPYSCNHCSLIPQGRRLILDAPDLAPPTKE</sequence>
<feature type="non-terminal residue" evidence="2">
    <location>
        <position position="76"/>
    </location>
</feature>
<reference evidence="2 3" key="1">
    <citation type="journal article" date="2019" name="Sci. Rep.">
        <title>Orb-weaving spider Araneus ventricosus genome elucidates the spidroin gene catalogue.</title>
        <authorList>
            <person name="Kono N."/>
            <person name="Nakamura H."/>
            <person name="Ohtoshi R."/>
            <person name="Moran D.A.P."/>
            <person name="Shinohara A."/>
            <person name="Yoshida Y."/>
            <person name="Fujiwara M."/>
            <person name="Mori M."/>
            <person name="Tomita M."/>
            <person name="Arakawa K."/>
        </authorList>
    </citation>
    <scope>NUCLEOTIDE SEQUENCE [LARGE SCALE GENOMIC DNA]</scope>
</reference>
<evidence type="ECO:0000256" key="1">
    <source>
        <dbReference type="SAM" id="MobiDB-lite"/>
    </source>
</evidence>
<evidence type="ECO:0000313" key="2">
    <source>
        <dbReference type="EMBL" id="GBL60412.1"/>
    </source>
</evidence>
<protein>
    <submittedName>
        <fullName evidence="2">Uncharacterized protein</fullName>
    </submittedName>
</protein>
<feature type="region of interest" description="Disordered" evidence="1">
    <location>
        <begin position="1"/>
        <end position="21"/>
    </location>
</feature>
<dbReference type="Proteomes" id="UP000499080">
    <property type="component" value="Unassembled WGS sequence"/>
</dbReference>
<organism evidence="2 3">
    <name type="scientific">Araneus ventricosus</name>
    <name type="common">Orbweaver spider</name>
    <name type="synonym">Epeira ventricosa</name>
    <dbReference type="NCBI Taxonomy" id="182803"/>
    <lineage>
        <taxon>Eukaryota</taxon>
        <taxon>Metazoa</taxon>
        <taxon>Ecdysozoa</taxon>
        <taxon>Arthropoda</taxon>
        <taxon>Chelicerata</taxon>
        <taxon>Arachnida</taxon>
        <taxon>Araneae</taxon>
        <taxon>Araneomorphae</taxon>
        <taxon>Entelegynae</taxon>
        <taxon>Araneoidea</taxon>
        <taxon>Araneidae</taxon>
        <taxon>Araneus</taxon>
    </lineage>
</organism>
<comment type="caution">
    <text evidence="2">The sequence shown here is derived from an EMBL/GenBank/DDBJ whole genome shotgun (WGS) entry which is preliminary data.</text>
</comment>
<evidence type="ECO:0000313" key="3">
    <source>
        <dbReference type="Proteomes" id="UP000499080"/>
    </source>
</evidence>
<dbReference type="EMBL" id="BGPR01076302">
    <property type="protein sequence ID" value="GBL60412.1"/>
    <property type="molecule type" value="Genomic_DNA"/>
</dbReference>